<evidence type="ECO:0000313" key="2">
    <source>
        <dbReference type="EMBL" id="XCN72608.1"/>
    </source>
</evidence>
<gene>
    <name evidence="2" type="ORF">Q3M24_20310</name>
</gene>
<dbReference type="InterPro" id="IPR035931">
    <property type="entry name" value="YlxR-like_sf"/>
</dbReference>
<reference evidence="2" key="2">
    <citation type="submission" date="2024-06" db="EMBL/GenBank/DDBJ databases">
        <authorList>
            <person name="Plum-Jensen L.E."/>
            <person name="Schramm A."/>
            <person name="Marshall I.P.G."/>
        </authorList>
    </citation>
    <scope>NUCLEOTIDE SEQUENCE</scope>
    <source>
        <strain evidence="2">Rat1</strain>
    </source>
</reference>
<dbReference type="PANTHER" id="PTHR34215:SF1">
    <property type="entry name" value="YLXR DOMAIN-CONTAINING PROTEIN"/>
    <property type="match status" value="1"/>
</dbReference>
<dbReference type="InterPro" id="IPR037465">
    <property type="entry name" value="YlxR"/>
</dbReference>
<accession>A0AAU8LUP9</accession>
<dbReference type="KEGG" id="eaj:Q3M24_20310"/>
<name>A0AAU8LUP9_9BACT</name>
<dbReference type="InterPro" id="IPR007393">
    <property type="entry name" value="YlxR_dom"/>
</dbReference>
<dbReference type="Pfam" id="PF04296">
    <property type="entry name" value="YlxR"/>
    <property type="match status" value="1"/>
</dbReference>
<dbReference type="SUPFAM" id="SSF64376">
    <property type="entry name" value="YlxR-like"/>
    <property type="match status" value="1"/>
</dbReference>
<evidence type="ECO:0000259" key="1">
    <source>
        <dbReference type="Pfam" id="PF04296"/>
    </source>
</evidence>
<dbReference type="Gene3D" id="3.30.1230.10">
    <property type="entry name" value="YlxR-like"/>
    <property type="match status" value="1"/>
</dbReference>
<reference evidence="2" key="1">
    <citation type="journal article" date="2024" name="Syst. Appl. Microbiol.">
        <title>First single-strain enrichments of Electrothrix cable bacteria, description of E. aestuarii sp. nov. and E. rattekaaiensis sp. nov., and proposal of a cable bacteria taxonomy following the rules of the SeqCode.</title>
        <authorList>
            <person name="Plum-Jensen L.E."/>
            <person name="Schramm A."/>
            <person name="Marshall I.P.G."/>
        </authorList>
    </citation>
    <scope>NUCLEOTIDE SEQUENCE</scope>
    <source>
        <strain evidence="2">Rat1</strain>
    </source>
</reference>
<feature type="domain" description="YlxR" evidence="1">
    <location>
        <begin position="9"/>
        <end position="69"/>
    </location>
</feature>
<proteinExistence type="predicted"/>
<dbReference type="PANTHER" id="PTHR34215">
    <property type="entry name" value="BLL0784 PROTEIN"/>
    <property type="match status" value="1"/>
</dbReference>
<protein>
    <submittedName>
        <fullName evidence="2">DUF448 domain-containing protein</fullName>
    </submittedName>
</protein>
<dbReference type="EMBL" id="CP159373">
    <property type="protein sequence ID" value="XCN72608.1"/>
    <property type="molecule type" value="Genomic_DNA"/>
</dbReference>
<organism evidence="2">
    <name type="scientific">Candidatus Electrothrix aestuarii</name>
    <dbReference type="NCBI Taxonomy" id="3062594"/>
    <lineage>
        <taxon>Bacteria</taxon>
        <taxon>Pseudomonadati</taxon>
        <taxon>Thermodesulfobacteriota</taxon>
        <taxon>Desulfobulbia</taxon>
        <taxon>Desulfobulbales</taxon>
        <taxon>Desulfobulbaceae</taxon>
        <taxon>Candidatus Electrothrix</taxon>
    </lineage>
</organism>
<sequence>MKRGHVPIRTCKGCGRKAEKSELIRLVWCEGSLQEDLGSRMSGRGVYTCRNKQCRSRLAKKKNILRRIIRQHG</sequence>
<dbReference type="AlphaFoldDB" id="A0AAU8LUP9"/>